<feature type="transmembrane region" description="Helical" evidence="3">
    <location>
        <begin position="82"/>
        <end position="102"/>
    </location>
</feature>
<evidence type="ECO:0000313" key="4">
    <source>
        <dbReference type="EMBL" id="KAK2624567.1"/>
    </source>
</evidence>
<evidence type="ECO:0000256" key="1">
    <source>
        <dbReference type="ARBA" id="ARBA00004141"/>
    </source>
</evidence>
<reference evidence="4" key="1">
    <citation type="submission" date="2023-06" db="EMBL/GenBank/DDBJ databases">
        <title>Draft genome of Marssonina rosae.</title>
        <authorList>
            <person name="Cheng Q."/>
        </authorList>
    </citation>
    <scope>NUCLEOTIDE SEQUENCE</scope>
    <source>
        <strain evidence="4">R4</strain>
    </source>
</reference>
<protein>
    <recommendedName>
        <fullName evidence="6">Major facilitator superfamily (MFS) profile domain-containing protein</fullName>
    </recommendedName>
</protein>
<keyword evidence="3" id="KW-0472">Membrane</keyword>
<organism evidence="4 5">
    <name type="scientific">Diplocarpon rosae</name>
    <dbReference type="NCBI Taxonomy" id="946125"/>
    <lineage>
        <taxon>Eukaryota</taxon>
        <taxon>Fungi</taxon>
        <taxon>Dikarya</taxon>
        <taxon>Ascomycota</taxon>
        <taxon>Pezizomycotina</taxon>
        <taxon>Leotiomycetes</taxon>
        <taxon>Helotiales</taxon>
        <taxon>Drepanopezizaceae</taxon>
        <taxon>Diplocarpon</taxon>
    </lineage>
</organism>
<evidence type="ECO:0000313" key="5">
    <source>
        <dbReference type="Proteomes" id="UP001285354"/>
    </source>
</evidence>
<dbReference type="Pfam" id="PF07690">
    <property type="entry name" value="MFS_1"/>
    <property type="match status" value="1"/>
</dbReference>
<feature type="transmembrane region" description="Helical" evidence="3">
    <location>
        <begin position="192"/>
        <end position="216"/>
    </location>
</feature>
<feature type="transmembrane region" description="Helical" evidence="3">
    <location>
        <begin position="228"/>
        <end position="248"/>
    </location>
</feature>
<dbReference type="GO" id="GO:0022857">
    <property type="term" value="F:transmembrane transporter activity"/>
    <property type="evidence" value="ECO:0007669"/>
    <property type="project" value="InterPro"/>
</dbReference>
<dbReference type="InterPro" id="IPR036259">
    <property type="entry name" value="MFS_trans_sf"/>
</dbReference>
<evidence type="ECO:0000256" key="2">
    <source>
        <dbReference type="ARBA" id="ARBA00006727"/>
    </source>
</evidence>
<dbReference type="PANTHER" id="PTHR11360">
    <property type="entry name" value="MONOCARBOXYLATE TRANSPORTER"/>
    <property type="match status" value="1"/>
</dbReference>
<accession>A0AAD9SW20</accession>
<evidence type="ECO:0000256" key="3">
    <source>
        <dbReference type="SAM" id="Phobius"/>
    </source>
</evidence>
<comment type="similarity">
    <text evidence="2">Belongs to the major facilitator superfamily. Monocarboxylate porter (TC 2.A.1.13) family.</text>
</comment>
<feature type="transmembrane region" description="Helical" evidence="3">
    <location>
        <begin position="260"/>
        <end position="282"/>
    </location>
</feature>
<sequence>MSLAELRPQNYYLGFFLHRLQREVWAGPYLRSCGDCEARMTTNVDIEKLQGGARPGAVGNNHTVAAPVSPAAVVLRDQENTLLAWTQVLVGFLLMFSSWGLVNTFGVFQDYYTLVPSFASSFAVSWIGSVQSFLLLLLGALSGRVVDAGYARSMTAAGSFLIVFGMMMVSLSGDGTDTGTEGEGEGAGATLIYYQIMLSQGICCGAGMGLVFIPSISITATYFQRRRALALGIVTTGAAAGGVVYPVVFEHLVESLEFRWAVRIIALVALATLGVACLLMRPRTDLPAKTKAPLLEIVAFKEPAYLALVLGQMCSFAGVYVVYFFILGRVSARHVDLQALRPYYLVSFLNIGGVFGRIVPNYLADKTHPLLIQSIFVFIGGILIFVWPVVSNLAGLIVFCLVYGFFSGAFISLPPASVASVTNDMSRYGARLGMAVTCNAFGLLAGPPIAGAILFHGPGYTGTSLFGGFIVVAGSVLIGSAWFFKVREARHLGS</sequence>
<feature type="transmembrane region" description="Helical" evidence="3">
    <location>
        <begin position="343"/>
        <end position="363"/>
    </location>
</feature>
<keyword evidence="3" id="KW-1133">Transmembrane helix</keyword>
<keyword evidence="3" id="KW-0812">Transmembrane</keyword>
<feature type="transmembrane region" description="Helical" evidence="3">
    <location>
        <begin position="153"/>
        <end position="172"/>
    </location>
</feature>
<gene>
    <name evidence="4" type="ORF">QTJ16_005760</name>
</gene>
<dbReference type="InterPro" id="IPR011701">
    <property type="entry name" value="MFS"/>
</dbReference>
<feature type="transmembrane region" description="Helical" evidence="3">
    <location>
        <begin position="393"/>
        <end position="413"/>
    </location>
</feature>
<name>A0AAD9SW20_9HELO</name>
<comment type="subcellular location">
    <subcellularLocation>
        <location evidence="1">Membrane</location>
        <topology evidence="1">Multi-pass membrane protein</topology>
    </subcellularLocation>
</comment>
<keyword evidence="5" id="KW-1185">Reference proteome</keyword>
<dbReference type="Proteomes" id="UP001285354">
    <property type="component" value="Unassembled WGS sequence"/>
</dbReference>
<dbReference type="InterPro" id="IPR050327">
    <property type="entry name" value="Proton-linked_MCT"/>
</dbReference>
<feature type="transmembrane region" description="Helical" evidence="3">
    <location>
        <begin position="303"/>
        <end position="323"/>
    </location>
</feature>
<comment type="caution">
    <text evidence="4">The sequence shown here is derived from an EMBL/GenBank/DDBJ whole genome shotgun (WGS) entry which is preliminary data.</text>
</comment>
<dbReference type="GO" id="GO:0016020">
    <property type="term" value="C:membrane"/>
    <property type="evidence" value="ECO:0007669"/>
    <property type="project" value="UniProtKB-SubCell"/>
</dbReference>
<feature type="transmembrane region" description="Helical" evidence="3">
    <location>
        <begin position="463"/>
        <end position="484"/>
    </location>
</feature>
<dbReference type="AlphaFoldDB" id="A0AAD9SW20"/>
<dbReference type="Gene3D" id="1.20.1250.20">
    <property type="entry name" value="MFS general substrate transporter like domains"/>
    <property type="match status" value="1"/>
</dbReference>
<dbReference type="SUPFAM" id="SSF103473">
    <property type="entry name" value="MFS general substrate transporter"/>
    <property type="match status" value="1"/>
</dbReference>
<dbReference type="PANTHER" id="PTHR11360:SF234">
    <property type="entry name" value="MFS-TYPE TRANSPORTER DBAD-RELATED"/>
    <property type="match status" value="1"/>
</dbReference>
<proteinExistence type="inferred from homology"/>
<evidence type="ECO:0008006" key="6">
    <source>
        <dbReference type="Google" id="ProtNLM"/>
    </source>
</evidence>
<feature type="transmembrane region" description="Helical" evidence="3">
    <location>
        <begin position="122"/>
        <end position="141"/>
    </location>
</feature>
<dbReference type="EMBL" id="JAUBYV010000009">
    <property type="protein sequence ID" value="KAK2624567.1"/>
    <property type="molecule type" value="Genomic_DNA"/>
</dbReference>
<feature type="transmembrane region" description="Helical" evidence="3">
    <location>
        <begin position="370"/>
        <end position="387"/>
    </location>
</feature>
<feature type="transmembrane region" description="Helical" evidence="3">
    <location>
        <begin position="434"/>
        <end position="457"/>
    </location>
</feature>